<dbReference type="PANTHER" id="PTHR13299">
    <property type="entry name" value="PEROXISOMAL MEMBRANE PROTEIN PEX16"/>
    <property type="match status" value="1"/>
</dbReference>
<accession>A0AA36HXU4</accession>
<dbReference type="EMBL" id="CAUJNA010000457">
    <property type="protein sequence ID" value="CAJ1377360.1"/>
    <property type="molecule type" value="Genomic_DNA"/>
</dbReference>
<protein>
    <recommendedName>
        <fullName evidence="2">Peroxisomal membrane protein PEX16</fullName>
    </recommendedName>
</protein>
<organism evidence="3 4">
    <name type="scientific">Effrenium voratum</name>
    <dbReference type="NCBI Taxonomy" id="2562239"/>
    <lineage>
        <taxon>Eukaryota</taxon>
        <taxon>Sar</taxon>
        <taxon>Alveolata</taxon>
        <taxon>Dinophyceae</taxon>
        <taxon>Suessiales</taxon>
        <taxon>Symbiodiniaceae</taxon>
        <taxon>Effrenium</taxon>
    </lineage>
</organism>
<comment type="subcellular location">
    <subcellularLocation>
        <location evidence="2">Peroxisome membrane</location>
    </subcellularLocation>
</comment>
<dbReference type="PANTHER" id="PTHR13299:SF0">
    <property type="entry name" value="PEROXISOMAL MEMBRANE PROTEIN PEX16"/>
    <property type="match status" value="1"/>
</dbReference>
<name>A0AA36HXU4_9DINO</name>
<proteinExistence type="inferred from homology"/>
<keyword evidence="2" id="KW-0962">Peroxisome biogenesis</keyword>
<sequence>MAALCTQSKIEAALAKQRSFMDTWGAQLEQMLQMCVLLVPVQEEDDDKAGFWSQVVYSVSDLFNLYRTVVLRSPDEIPVCEEVDSGTLAEPSKKLRQDRLSYMLAAFALRAIRSIQVLIEMDAFRRKGSKHALQVCMRIEIVKLALKIFLRFRMPFNFYVDEVAIEDAEPPKLLEQQRNALLGQSQNSTETPSEVAPAPSAYVGRRTGRSLKVLEGAEEPSQPAAPLPPPPRVAHGLRSDCTPHTLQIAVAEVLYHCRPLIHLAMLRRRGRKSWAAWFAAVLLERLSVGLLMMELRNKTGSRAAALEAAEVSRRHNQIWWALVRSPCFDKILRRPAETLDWVLKKIPVINMFNIVELFMVLQPFYFSTSGS</sequence>
<evidence type="ECO:0000313" key="4">
    <source>
        <dbReference type="Proteomes" id="UP001178507"/>
    </source>
</evidence>
<dbReference type="InterPro" id="IPR013919">
    <property type="entry name" value="Pex16"/>
</dbReference>
<reference evidence="3" key="1">
    <citation type="submission" date="2023-08" db="EMBL/GenBank/DDBJ databases">
        <authorList>
            <person name="Chen Y."/>
            <person name="Shah S."/>
            <person name="Dougan E. K."/>
            <person name="Thang M."/>
            <person name="Chan C."/>
        </authorList>
    </citation>
    <scope>NUCLEOTIDE SEQUENCE</scope>
</reference>
<keyword evidence="4" id="KW-1185">Reference proteome</keyword>
<dbReference type="AlphaFoldDB" id="A0AA36HXU4"/>
<comment type="caution">
    <text evidence="3">The sequence shown here is derived from an EMBL/GenBank/DDBJ whole genome shotgun (WGS) entry which is preliminary data.</text>
</comment>
<dbReference type="Pfam" id="PF08610">
    <property type="entry name" value="Pex16"/>
    <property type="match status" value="1"/>
</dbReference>
<dbReference type="Proteomes" id="UP001178507">
    <property type="component" value="Unassembled WGS sequence"/>
</dbReference>
<gene>
    <name evidence="3" type="ORF">EVOR1521_LOCUS6178</name>
</gene>
<evidence type="ECO:0000256" key="2">
    <source>
        <dbReference type="RuleBase" id="RU365003"/>
    </source>
</evidence>
<comment type="similarity">
    <text evidence="1 2">Belongs to the peroxin-16 family.</text>
</comment>
<dbReference type="GO" id="GO:0007031">
    <property type="term" value="P:peroxisome organization"/>
    <property type="evidence" value="ECO:0007669"/>
    <property type="project" value="UniProtKB-KW"/>
</dbReference>
<keyword evidence="2" id="KW-0576">Peroxisome</keyword>
<evidence type="ECO:0000313" key="3">
    <source>
        <dbReference type="EMBL" id="CAJ1377360.1"/>
    </source>
</evidence>
<evidence type="ECO:0000256" key="1">
    <source>
        <dbReference type="ARBA" id="ARBA00009505"/>
    </source>
</evidence>
<dbReference type="GO" id="GO:0005778">
    <property type="term" value="C:peroxisomal membrane"/>
    <property type="evidence" value="ECO:0007669"/>
    <property type="project" value="UniProtKB-SubCell"/>
</dbReference>